<protein>
    <submittedName>
        <fullName evidence="1">Uncharacterized protein</fullName>
    </submittedName>
</protein>
<dbReference type="AlphaFoldDB" id="A0A917H072"/>
<gene>
    <name evidence="1" type="ORF">GCM10010918_16470</name>
</gene>
<comment type="caution">
    <text evidence="1">The sequence shown here is derived from an EMBL/GenBank/DDBJ whole genome shotgun (WGS) entry which is preliminary data.</text>
</comment>
<dbReference type="EMBL" id="BMHY01000002">
    <property type="protein sequence ID" value="GGG63259.1"/>
    <property type="molecule type" value="Genomic_DNA"/>
</dbReference>
<keyword evidence="2" id="KW-1185">Reference proteome</keyword>
<reference evidence="1 2" key="1">
    <citation type="journal article" date="2014" name="Int. J. Syst. Evol. Microbiol.">
        <title>Complete genome sequence of Corynebacterium casei LMG S-19264T (=DSM 44701T), isolated from a smear-ripened cheese.</title>
        <authorList>
            <consortium name="US DOE Joint Genome Institute (JGI-PGF)"/>
            <person name="Walter F."/>
            <person name="Albersmeier A."/>
            <person name="Kalinowski J."/>
            <person name="Ruckert C."/>
        </authorList>
    </citation>
    <scope>NUCLEOTIDE SEQUENCE [LARGE SCALE GENOMIC DNA]</scope>
    <source>
        <strain evidence="1 2">CGMCC 1.15286</strain>
    </source>
</reference>
<name>A0A917H072_9BACL</name>
<proteinExistence type="predicted"/>
<evidence type="ECO:0000313" key="2">
    <source>
        <dbReference type="Proteomes" id="UP000600247"/>
    </source>
</evidence>
<organism evidence="1 2">
    <name type="scientific">Paenibacillus radicis</name>
    <name type="common">ex Gao et al. 2016</name>
    <dbReference type="NCBI Taxonomy" id="1737354"/>
    <lineage>
        <taxon>Bacteria</taxon>
        <taxon>Bacillati</taxon>
        <taxon>Bacillota</taxon>
        <taxon>Bacilli</taxon>
        <taxon>Bacillales</taxon>
        <taxon>Paenibacillaceae</taxon>
        <taxon>Paenibacillus</taxon>
    </lineage>
</organism>
<evidence type="ECO:0000313" key="1">
    <source>
        <dbReference type="EMBL" id="GGG63259.1"/>
    </source>
</evidence>
<accession>A0A917H072</accession>
<sequence>MIGMKETEYFYCVGCGTMVPAEQAKEIFRTGFFRVVQPLGCCTACMGDEPDEESGITLVI</sequence>
<dbReference type="Proteomes" id="UP000600247">
    <property type="component" value="Unassembled WGS sequence"/>
</dbReference>